<evidence type="ECO:0000313" key="7">
    <source>
        <dbReference type="EMBL" id="HGB14261.1"/>
    </source>
</evidence>
<dbReference type="EMBL" id="DTHB01000027">
    <property type="protein sequence ID" value="HGB14261.1"/>
    <property type="molecule type" value="Genomic_DNA"/>
</dbReference>
<reference evidence="7" key="1">
    <citation type="journal article" date="2020" name="mSystems">
        <title>Genome- and Community-Level Interaction Insights into Carbon Utilization and Element Cycling Functions of Hydrothermarchaeota in Hydrothermal Sediment.</title>
        <authorList>
            <person name="Zhou Z."/>
            <person name="Liu Y."/>
            <person name="Xu W."/>
            <person name="Pan J."/>
            <person name="Luo Z.H."/>
            <person name="Li M."/>
        </authorList>
    </citation>
    <scope>NUCLEOTIDE SEQUENCE [LARGE SCALE GENOMIC DNA]</scope>
    <source>
        <strain evidence="7">SpSt-776</strain>
    </source>
</reference>
<dbReference type="PANTHER" id="PTHR36214">
    <property type="match status" value="1"/>
</dbReference>
<dbReference type="InterPro" id="IPR051069">
    <property type="entry name" value="ACDS_complex_subunit"/>
</dbReference>
<dbReference type="Gene3D" id="3.30.70.20">
    <property type="match status" value="1"/>
</dbReference>
<keyword evidence="3" id="KW-0408">Iron</keyword>
<evidence type="ECO:0000256" key="4">
    <source>
        <dbReference type="ARBA" id="ARBA00023014"/>
    </source>
</evidence>
<gene>
    <name evidence="7" type="ORF">ENV62_03350</name>
</gene>
<dbReference type="GO" id="GO:0051539">
    <property type="term" value="F:4 iron, 4 sulfur cluster binding"/>
    <property type="evidence" value="ECO:0007669"/>
    <property type="project" value="UniProtKB-KW"/>
</dbReference>
<feature type="domain" description="4Fe-4S ferredoxin-type" evidence="5">
    <location>
        <begin position="64"/>
        <end position="93"/>
    </location>
</feature>
<dbReference type="Pfam" id="PF04060">
    <property type="entry name" value="FeS"/>
    <property type="match status" value="1"/>
</dbReference>
<keyword evidence="2" id="KW-0479">Metal-binding</keyword>
<dbReference type="Pfam" id="PF00037">
    <property type="entry name" value="Fer4"/>
    <property type="match status" value="1"/>
</dbReference>
<dbReference type="GO" id="GO:0046872">
    <property type="term" value="F:metal ion binding"/>
    <property type="evidence" value="ECO:0007669"/>
    <property type="project" value="UniProtKB-KW"/>
</dbReference>
<evidence type="ECO:0000256" key="3">
    <source>
        <dbReference type="ARBA" id="ARBA00023004"/>
    </source>
</evidence>
<dbReference type="AlphaFoldDB" id="A0A7C3SIB0"/>
<protein>
    <submittedName>
        <fullName evidence="7">tRNA CCA-pyrophosphorylase</fullName>
    </submittedName>
</protein>
<name>A0A7C3SIB0_9BACT</name>
<dbReference type="PROSITE" id="PS00198">
    <property type="entry name" value="4FE4S_FER_1"/>
    <property type="match status" value="1"/>
</dbReference>
<keyword evidence="4" id="KW-0411">Iron-sulfur</keyword>
<keyword evidence="1" id="KW-0004">4Fe-4S</keyword>
<sequence>MVGQEEILEFLPRTDCGQCGLTCAEFAGRLLSRELRPEDCPVLHEPDYAGFIEALYELLAQVPAVMHIDPEKCNGCGICVAMCEYNLGNCPDARLGRGPRLKDQVVFRMVNGKAVVVRPDLCTRVLQAAEKCNKCAEHCPTEAISFKV</sequence>
<dbReference type="Gene3D" id="1.10.15.40">
    <property type="entry name" value="Electron transport complex subunit B, putative Fe-S cluster"/>
    <property type="match status" value="1"/>
</dbReference>
<evidence type="ECO:0000256" key="1">
    <source>
        <dbReference type="ARBA" id="ARBA00022485"/>
    </source>
</evidence>
<dbReference type="PANTHER" id="PTHR36214:SF3">
    <property type="entry name" value="ACETYL-COA DECARBONYLASE_SYNTHASE COMPLEX SUBUNIT GAMMA"/>
    <property type="match status" value="1"/>
</dbReference>
<accession>A0A7C3SIB0</accession>
<feature type="domain" description="4Fe-4S" evidence="6">
    <location>
        <begin position="1"/>
        <end position="57"/>
    </location>
</feature>
<comment type="caution">
    <text evidence="7">The sequence shown here is derived from an EMBL/GenBank/DDBJ whole genome shotgun (WGS) entry which is preliminary data.</text>
</comment>
<evidence type="ECO:0000259" key="5">
    <source>
        <dbReference type="PROSITE" id="PS51379"/>
    </source>
</evidence>
<dbReference type="SUPFAM" id="SSF54862">
    <property type="entry name" value="4Fe-4S ferredoxins"/>
    <property type="match status" value="1"/>
</dbReference>
<evidence type="ECO:0000256" key="2">
    <source>
        <dbReference type="ARBA" id="ARBA00022723"/>
    </source>
</evidence>
<dbReference type="InterPro" id="IPR017896">
    <property type="entry name" value="4Fe4S_Fe-S-bd"/>
</dbReference>
<dbReference type="InterPro" id="IPR007202">
    <property type="entry name" value="4Fe-4S_dom"/>
</dbReference>
<organism evidence="7">
    <name type="scientific">Desulfobacca acetoxidans</name>
    <dbReference type="NCBI Taxonomy" id="60893"/>
    <lineage>
        <taxon>Bacteria</taxon>
        <taxon>Pseudomonadati</taxon>
        <taxon>Thermodesulfobacteriota</taxon>
        <taxon>Desulfobaccia</taxon>
        <taxon>Desulfobaccales</taxon>
        <taxon>Desulfobaccaceae</taxon>
        <taxon>Desulfobacca</taxon>
    </lineage>
</organism>
<proteinExistence type="predicted"/>
<dbReference type="PROSITE" id="PS51379">
    <property type="entry name" value="4FE4S_FER_2"/>
    <property type="match status" value="1"/>
</dbReference>
<evidence type="ECO:0000259" key="6">
    <source>
        <dbReference type="PROSITE" id="PS51656"/>
    </source>
</evidence>
<dbReference type="PROSITE" id="PS51656">
    <property type="entry name" value="4FE4S"/>
    <property type="match status" value="1"/>
</dbReference>
<dbReference type="InterPro" id="IPR017900">
    <property type="entry name" value="4Fe4S_Fe_S_CS"/>
</dbReference>